<accession>A0A5B6VPK3</accession>
<sequence>MESPTMTSYRMSPLELEEFVVSKEVRLAVEEVHRLSGQFLVKNKYPVPYIADLFDQLGIYQVRFEIRVPSSLNSQGGRAKDNLCDTLWFV</sequence>
<proteinExistence type="predicted"/>
<dbReference type="GO" id="GO:0003964">
    <property type="term" value="F:RNA-directed DNA polymerase activity"/>
    <property type="evidence" value="ECO:0007669"/>
    <property type="project" value="UniProtKB-KW"/>
</dbReference>
<organism evidence="1 2">
    <name type="scientific">Gossypium australe</name>
    <dbReference type="NCBI Taxonomy" id="47621"/>
    <lineage>
        <taxon>Eukaryota</taxon>
        <taxon>Viridiplantae</taxon>
        <taxon>Streptophyta</taxon>
        <taxon>Embryophyta</taxon>
        <taxon>Tracheophyta</taxon>
        <taxon>Spermatophyta</taxon>
        <taxon>Magnoliopsida</taxon>
        <taxon>eudicotyledons</taxon>
        <taxon>Gunneridae</taxon>
        <taxon>Pentapetalae</taxon>
        <taxon>rosids</taxon>
        <taxon>malvids</taxon>
        <taxon>Malvales</taxon>
        <taxon>Malvaceae</taxon>
        <taxon>Malvoideae</taxon>
        <taxon>Gossypium</taxon>
    </lineage>
</organism>
<keyword evidence="1" id="KW-0695">RNA-directed DNA polymerase</keyword>
<dbReference type="OrthoDB" id="1000633at2759"/>
<dbReference type="AlphaFoldDB" id="A0A5B6VPK3"/>
<keyword evidence="2" id="KW-1185">Reference proteome</keyword>
<comment type="caution">
    <text evidence="1">The sequence shown here is derived from an EMBL/GenBank/DDBJ whole genome shotgun (WGS) entry which is preliminary data.</text>
</comment>
<keyword evidence="1" id="KW-0808">Transferase</keyword>
<evidence type="ECO:0000313" key="1">
    <source>
        <dbReference type="EMBL" id="KAA3471013.1"/>
    </source>
</evidence>
<name>A0A5B6VPK3_9ROSI</name>
<dbReference type="Proteomes" id="UP000325315">
    <property type="component" value="Unassembled WGS sequence"/>
</dbReference>
<gene>
    <name evidence="1" type="ORF">EPI10_016674</name>
</gene>
<dbReference type="EMBL" id="SMMG02000006">
    <property type="protein sequence ID" value="KAA3471013.1"/>
    <property type="molecule type" value="Genomic_DNA"/>
</dbReference>
<reference evidence="2" key="1">
    <citation type="journal article" date="2019" name="Plant Biotechnol. J.">
        <title>Genome sequencing of the Australian wild diploid species Gossypium australe highlights disease resistance and delayed gland morphogenesis.</title>
        <authorList>
            <person name="Cai Y."/>
            <person name="Cai X."/>
            <person name="Wang Q."/>
            <person name="Wang P."/>
            <person name="Zhang Y."/>
            <person name="Cai C."/>
            <person name="Xu Y."/>
            <person name="Wang K."/>
            <person name="Zhou Z."/>
            <person name="Wang C."/>
            <person name="Geng S."/>
            <person name="Li B."/>
            <person name="Dong Q."/>
            <person name="Hou Y."/>
            <person name="Wang H."/>
            <person name="Ai P."/>
            <person name="Liu Z."/>
            <person name="Yi F."/>
            <person name="Sun M."/>
            <person name="An G."/>
            <person name="Cheng J."/>
            <person name="Zhang Y."/>
            <person name="Shi Q."/>
            <person name="Xie Y."/>
            <person name="Shi X."/>
            <person name="Chang Y."/>
            <person name="Huang F."/>
            <person name="Chen Y."/>
            <person name="Hong S."/>
            <person name="Mi L."/>
            <person name="Sun Q."/>
            <person name="Zhang L."/>
            <person name="Zhou B."/>
            <person name="Peng R."/>
            <person name="Zhang X."/>
            <person name="Liu F."/>
        </authorList>
    </citation>
    <scope>NUCLEOTIDE SEQUENCE [LARGE SCALE GENOMIC DNA]</scope>
    <source>
        <strain evidence="2">cv. PA1801</strain>
    </source>
</reference>
<keyword evidence="1" id="KW-0548">Nucleotidyltransferase</keyword>
<protein>
    <submittedName>
        <fullName evidence="1">Reverse transcriptase</fullName>
    </submittedName>
</protein>
<evidence type="ECO:0000313" key="2">
    <source>
        <dbReference type="Proteomes" id="UP000325315"/>
    </source>
</evidence>